<feature type="compositionally biased region" description="Basic and acidic residues" evidence="1">
    <location>
        <begin position="380"/>
        <end position="397"/>
    </location>
</feature>
<dbReference type="InterPro" id="IPR027267">
    <property type="entry name" value="AH/BAR_dom_sf"/>
</dbReference>
<evidence type="ECO:0008006" key="4">
    <source>
        <dbReference type="Google" id="ProtNLM"/>
    </source>
</evidence>
<dbReference type="RefSeq" id="XP_012182726.1">
    <property type="nucleotide sequence ID" value="XM_012327336.1"/>
</dbReference>
<dbReference type="GeneID" id="24098354"/>
<dbReference type="HOGENOM" id="CLU_694519_0_0_1"/>
<sequence length="397" mass="43786">MMFRSATKRIAHSSTLPALGGNKDLRTLQDLIIAEKAVLNSLQKLSIDITKASEALRTWGSGEGDDLGDVLIASCAMSQYFADALVAYANHEMSVRDHMKSVRTREERLDDLRRRRKSVAADAESAERKLGKMGPDNKNLQTQTDLLNKLRDEIRIMDTDIMAEEASLGDYKRSSAKAWMGLKFGGLVECSEKGTIVGEFGKLAIMEIPMETTEPGLPRAYYQGHARTDSLVSEARRALNQVVFSPDPKPENLRQIGRGFPSPELPAVPPYDPRQSIITQFPLGGESSRRASMSMSSMSMPPGDDKQWETTSARNSQVLRSPQLSTYSAIPQPSSPFAQASRQSLVHEPSQSPQVPLAAPPPEDADEFGVALSDPYGPRMTERRRAVREAPDLQRSL</sequence>
<dbReference type="EMBL" id="HE797114">
    <property type="protein sequence ID" value="CCM03443.1"/>
    <property type="molecule type" value="Genomic_DNA"/>
</dbReference>
<dbReference type="Gene3D" id="1.20.1270.60">
    <property type="entry name" value="Arfaptin homology (AH) domain/BAR domain"/>
    <property type="match status" value="1"/>
</dbReference>
<dbReference type="Proteomes" id="UP000006352">
    <property type="component" value="Unassembled WGS sequence"/>
</dbReference>
<accession>J4G9R4</accession>
<dbReference type="GO" id="GO:0036286">
    <property type="term" value="C:eisosome filament"/>
    <property type="evidence" value="ECO:0007669"/>
    <property type="project" value="TreeGrafter"/>
</dbReference>
<reference evidence="2 3" key="1">
    <citation type="journal article" date="2012" name="Appl. Environ. Microbiol.">
        <title>Short-read sequencing for genomic analysis of the brown rot fungus Fibroporia radiculosa.</title>
        <authorList>
            <person name="Tang J.D."/>
            <person name="Perkins A.D."/>
            <person name="Sonstegard T.S."/>
            <person name="Schroeder S.G."/>
            <person name="Burgess S.C."/>
            <person name="Diehl S.V."/>
        </authorList>
    </citation>
    <scope>NUCLEOTIDE SEQUENCE [LARGE SCALE GENOMIC DNA]</scope>
    <source>
        <strain evidence="2 3">TFFH 294</strain>
    </source>
</reference>
<name>J4G9R4_9APHY</name>
<gene>
    <name evidence="2" type="ORF">FIBRA_05576</name>
</gene>
<dbReference type="STRING" id="599839.J4G9R4"/>
<dbReference type="FunCoup" id="J4G9R4">
    <property type="interactions" value="16"/>
</dbReference>
<dbReference type="AlphaFoldDB" id="J4G9R4"/>
<dbReference type="InterPro" id="IPR028245">
    <property type="entry name" value="PIL1/LSP1"/>
</dbReference>
<dbReference type="OrthoDB" id="5599269at2759"/>
<dbReference type="InParanoid" id="J4G9R4"/>
<feature type="compositionally biased region" description="Polar residues" evidence="1">
    <location>
        <begin position="327"/>
        <end position="354"/>
    </location>
</feature>
<dbReference type="GO" id="GO:0070941">
    <property type="term" value="P:eisosome assembly"/>
    <property type="evidence" value="ECO:0007669"/>
    <property type="project" value="TreeGrafter"/>
</dbReference>
<evidence type="ECO:0000313" key="3">
    <source>
        <dbReference type="Proteomes" id="UP000006352"/>
    </source>
</evidence>
<protein>
    <recommendedName>
        <fullName evidence="4">Eisosome component PIL1-domain-containing protein</fullName>
    </recommendedName>
</protein>
<dbReference type="GO" id="GO:0006897">
    <property type="term" value="P:endocytosis"/>
    <property type="evidence" value="ECO:0007669"/>
    <property type="project" value="TreeGrafter"/>
</dbReference>
<dbReference type="Pfam" id="PF13805">
    <property type="entry name" value="Pil1"/>
    <property type="match status" value="1"/>
</dbReference>
<feature type="region of interest" description="Disordered" evidence="1">
    <location>
        <begin position="113"/>
        <end position="140"/>
    </location>
</feature>
<keyword evidence="3" id="KW-1185">Reference proteome</keyword>
<dbReference type="PANTHER" id="PTHR31962">
    <property type="entry name" value="SPHINGOLIPID LONG CHAIN BASE-RESPONSIVE PROTEIN PIL1"/>
    <property type="match status" value="1"/>
</dbReference>
<feature type="region of interest" description="Disordered" evidence="1">
    <location>
        <begin position="327"/>
        <end position="397"/>
    </location>
</feature>
<evidence type="ECO:0000313" key="2">
    <source>
        <dbReference type="EMBL" id="CCM03443.1"/>
    </source>
</evidence>
<feature type="compositionally biased region" description="Low complexity" evidence="1">
    <location>
        <begin position="290"/>
        <end position="300"/>
    </location>
</feature>
<feature type="region of interest" description="Disordered" evidence="1">
    <location>
        <begin position="245"/>
        <end position="314"/>
    </location>
</feature>
<proteinExistence type="predicted"/>
<evidence type="ECO:0000256" key="1">
    <source>
        <dbReference type="SAM" id="MobiDB-lite"/>
    </source>
</evidence>
<organism evidence="2 3">
    <name type="scientific">Fibroporia radiculosa</name>
    <dbReference type="NCBI Taxonomy" id="599839"/>
    <lineage>
        <taxon>Eukaryota</taxon>
        <taxon>Fungi</taxon>
        <taxon>Dikarya</taxon>
        <taxon>Basidiomycota</taxon>
        <taxon>Agaricomycotina</taxon>
        <taxon>Agaricomycetes</taxon>
        <taxon>Polyporales</taxon>
        <taxon>Fibroporiaceae</taxon>
        <taxon>Fibroporia</taxon>
    </lineage>
</organism>
<dbReference type="GO" id="GO:0005886">
    <property type="term" value="C:plasma membrane"/>
    <property type="evidence" value="ECO:0007669"/>
    <property type="project" value="TreeGrafter"/>
</dbReference>
<feature type="compositionally biased region" description="Pro residues" evidence="1">
    <location>
        <begin position="263"/>
        <end position="272"/>
    </location>
</feature>
<dbReference type="GO" id="GO:0008289">
    <property type="term" value="F:lipid binding"/>
    <property type="evidence" value="ECO:0007669"/>
    <property type="project" value="TreeGrafter"/>
</dbReference>
<dbReference type="PANTHER" id="PTHR31962:SF6">
    <property type="entry name" value="EISOSOME COMPONENT PIL1-DOMAIN-CONTAINING PROTEIN"/>
    <property type="match status" value="1"/>
</dbReference>